<accession>A0ABV9JAM8</accession>
<dbReference type="PROSITE" id="PS00096">
    <property type="entry name" value="SHMT"/>
    <property type="match status" value="1"/>
</dbReference>
<feature type="binding site" evidence="7">
    <location>
        <begin position="125"/>
        <end position="127"/>
    </location>
    <ligand>
        <name>(6S)-5,6,7,8-tetrahydrofolate</name>
        <dbReference type="ChEBI" id="CHEBI:57453"/>
    </ligand>
</feature>
<dbReference type="EMBL" id="JBHSGD010000001">
    <property type="protein sequence ID" value="MFC4651421.1"/>
    <property type="molecule type" value="Genomic_DNA"/>
</dbReference>
<gene>
    <name evidence="7 9" type="primary">glyA</name>
    <name evidence="9" type="ORF">ACFO26_00665</name>
</gene>
<keyword evidence="6 7" id="KW-0663">Pyridoxal phosphate</keyword>
<comment type="pathway">
    <text evidence="7">One-carbon metabolism; tetrahydrofolate interconversion.</text>
</comment>
<proteinExistence type="inferred from homology"/>
<dbReference type="Proteomes" id="UP001595987">
    <property type="component" value="Unassembled WGS sequence"/>
</dbReference>
<dbReference type="RefSeq" id="WP_213534459.1">
    <property type="nucleotide sequence ID" value="NZ_BOVQ01000003.1"/>
</dbReference>
<protein>
    <recommendedName>
        <fullName evidence="7">Serine hydroxymethyltransferase</fullName>
        <shortName evidence="7">SHMT</shortName>
        <shortName evidence="7">Serine methylase</shortName>
        <ecNumber evidence="7">2.1.2.1</ecNumber>
    </recommendedName>
</protein>
<comment type="function">
    <text evidence="7">Catalyzes the reversible interconversion of serine and glycine with tetrahydrofolate (THF) serving as the one-carbon carrier. This reaction serves as the major source of one-carbon groups required for the biosynthesis of purines, thymidylate, methionine, and other important biomolecules. Also exhibits THF-independent aldolase activity toward beta-hydroxyamino acids, producing glycine and aldehydes, via a retro-aldol mechanism.</text>
</comment>
<feature type="binding site" evidence="7">
    <location>
        <position position="245"/>
    </location>
    <ligand>
        <name>(6S)-5,6,7,8-tetrahydrofolate</name>
        <dbReference type="ChEBI" id="CHEBI:57453"/>
    </ligand>
</feature>
<evidence type="ECO:0000256" key="4">
    <source>
        <dbReference type="ARBA" id="ARBA00022605"/>
    </source>
</evidence>
<dbReference type="InterPro" id="IPR019798">
    <property type="entry name" value="Ser_HO-MeTrfase_PLP_BS"/>
</dbReference>
<evidence type="ECO:0000313" key="9">
    <source>
        <dbReference type="EMBL" id="MFC4651421.1"/>
    </source>
</evidence>
<dbReference type="InterPro" id="IPR015422">
    <property type="entry name" value="PyrdxlP-dep_Trfase_small"/>
</dbReference>
<dbReference type="InterPro" id="IPR039429">
    <property type="entry name" value="SHMT-like_dom"/>
</dbReference>
<evidence type="ECO:0000313" key="10">
    <source>
        <dbReference type="Proteomes" id="UP001595987"/>
    </source>
</evidence>
<dbReference type="CDD" id="cd00378">
    <property type="entry name" value="SHMT"/>
    <property type="match status" value="1"/>
</dbReference>
<evidence type="ECO:0000256" key="6">
    <source>
        <dbReference type="ARBA" id="ARBA00022898"/>
    </source>
</evidence>
<evidence type="ECO:0000256" key="3">
    <source>
        <dbReference type="ARBA" id="ARBA00022563"/>
    </source>
</evidence>
<keyword evidence="7" id="KW-0963">Cytoplasm</keyword>
<evidence type="ECO:0000256" key="2">
    <source>
        <dbReference type="ARBA" id="ARBA00006376"/>
    </source>
</evidence>
<keyword evidence="4 7" id="KW-0028">Amino-acid biosynthesis</keyword>
<evidence type="ECO:0000256" key="5">
    <source>
        <dbReference type="ARBA" id="ARBA00022679"/>
    </source>
</evidence>
<feature type="modified residue" description="N6-(pyridoxal phosphate)lysine" evidence="7">
    <location>
        <position position="230"/>
    </location>
</feature>
<dbReference type="InterPro" id="IPR001085">
    <property type="entry name" value="Ser_HO-MeTrfase"/>
</dbReference>
<dbReference type="InterPro" id="IPR015421">
    <property type="entry name" value="PyrdxlP-dep_Trfase_major"/>
</dbReference>
<dbReference type="PIRSF" id="PIRSF000412">
    <property type="entry name" value="SHMT"/>
    <property type="match status" value="1"/>
</dbReference>
<comment type="subunit">
    <text evidence="7">Homodimer.</text>
</comment>
<dbReference type="Gene3D" id="3.40.640.10">
    <property type="entry name" value="Type I PLP-dependent aspartate aminotransferase-like (Major domain)"/>
    <property type="match status" value="1"/>
</dbReference>
<comment type="cofactor">
    <cofactor evidence="1 7">
        <name>pyridoxal 5'-phosphate</name>
        <dbReference type="ChEBI" id="CHEBI:597326"/>
    </cofactor>
</comment>
<keyword evidence="3 7" id="KW-0554">One-carbon metabolism</keyword>
<sequence>MIFDKKDFEKVDSELWQAIHAEEERQEQTIELIASENIVSPAVLAAQGSVLTNKYAEGYPGKRYYGGTECVDIVENLAIERAKQLFGAKFANVQPHSGSQANAAAYLALIEPGDTVLGMDLNAGGHLTHGATVNFSGKTYHFVSYGVNPDTERLDYDEILRLAKENQPKLIVAGASAYSRVIDFEKFRDIADSVGAKLMVDMAHIAGLVATGLHPSPVPFADITTTTTHKTLRGPRGGMILTNDENLAKKINSAIFPGIQGGPLEHVIAGKAVAFKEALAPEFKDYMTQVLKNTVAMADEFAQVDSLKLIAGGTDNHLLNLKVLDLGINGKEAQDLLDSVHITLNKEAIPGETLSPFKTSGVRIGAAAITSRGMKEKESRQIAQWIVKALKNKDNQEVLDEVRQNVLALTRQFPLYK</sequence>
<feature type="site" description="Plays an important role in substrate specificity" evidence="7">
    <location>
        <position position="229"/>
    </location>
</feature>
<dbReference type="Pfam" id="PF00464">
    <property type="entry name" value="SHMT"/>
    <property type="match status" value="1"/>
</dbReference>
<dbReference type="SUPFAM" id="SSF53383">
    <property type="entry name" value="PLP-dependent transferases"/>
    <property type="match status" value="1"/>
</dbReference>
<name>A0ABV9JAM8_9LACT</name>
<organism evidence="9 10">
    <name type="scientific">Lactococcus nasutitermitis</name>
    <dbReference type="NCBI Taxonomy" id="1652957"/>
    <lineage>
        <taxon>Bacteria</taxon>
        <taxon>Bacillati</taxon>
        <taxon>Bacillota</taxon>
        <taxon>Bacilli</taxon>
        <taxon>Lactobacillales</taxon>
        <taxon>Streptococcaceae</taxon>
        <taxon>Lactococcus</taxon>
    </lineage>
</organism>
<reference evidence="10" key="1">
    <citation type="journal article" date="2019" name="Int. J. Syst. Evol. Microbiol.">
        <title>The Global Catalogue of Microorganisms (GCM) 10K type strain sequencing project: providing services to taxonomists for standard genome sequencing and annotation.</title>
        <authorList>
            <consortium name="The Broad Institute Genomics Platform"/>
            <consortium name="The Broad Institute Genome Sequencing Center for Infectious Disease"/>
            <person name="Wu L."/>
            <person name="Ma J."/>
        </authorList>
    </citation>
    <scope>NUCLEOTIDE SEQUENCE [LARGE SCALE GENOMIC DNA]</scope>
    <source>
        <strain evidence="10">CCUG 63287</strain>
    </source>
</reference>
<dbReference type="PANTHER" id="PTHR11680">
    <property type="entry name" value="SERINE HYDROXYMETHYLTRANSFERASE"/>
    <property type="match status" value="1"/>
</dbReference>
<dbReference type="Gene3D" id="3.90.1150.10">
    <property type="entry name" value="Aspartate Aminotransferase, domain 1"/>
    <property type="match status" value="1"/>
</dbReference>
<comment type="subcellular location">
    <subcellularLocation>
        <location evidence="7">Cytoplasm</location>
    </subcellularLocation>
</comment>
<feature type="domain" description="Serine hydroxymethyltransferase-like" evidence="8">
    <location>
        <begin position="9"/>
        <end position="386"/>
    </location>
</feature>
<dbReference type="PANTHER" id="PTHR11680:SF35">
    <property type="entry name" value="SERINE HYDROXYMETHYLTRANSFERASE 1"/>
    <property type="match status" value="1"/>
</dbReference>
<evidence type="ECO:0000256" key="7">
    <source>
        <dbReference type="HAMAP-Rule" id="MF_00051"/>
    </source>
</evidence>
<comment type="caution">
    <text evidence="9">The sequence shown here is derived from an EMBL/GenBank/DDBJ whole genome shotgun (WGS) entry which is preliminary data.</text>
</comment>
<feature type="binding site" evidence="7">
    <location>
        <begin position="355"/>
        <end position="357"/>
    </location>
    <ligand>
        <name>(6S)-5,6,7,8-tetrahydrofolate</name>
        <dbReference type="ChEBI" id="CHEBI:57453"/>
    </ligand>
</feature>
<dbReference type="NCBIfam" id="NF000586">
    <property type="entry name" value="PRK00011.1"/>
    <property type="match status" value="1"/>
</dbReference>
<dbReference type="GO" id="GO:0004372">
    <property type="term" value="F:glycine hydroxymethyltransferase activity"/>
    <property type="evidence" value="ECO:0007669"/>
    <property type="project" value="UniProtKB-EC"/>
</dbReference>
<keyword evidence="5 7" id="KW-0808">Transferase</keyword>
<evidence type="ECO:0000259" key="8">
    <source>
        <dbReference type="Pfam" id="PF00464"/>
    </source>
</evidence>
<dbReference type="HAMAP" id="MF_00051">
    <property type="entry name" value="SHMT"/>
    <property type="match status" value="1"/>
</dbReference>
<feature type="binding site" evidence="7">
    <location>
        <position position="121"/>
    </location>
    <ligand>
        <name>(6S)-5,6,7,8-tetrahydrofolate</name>
        <dbReference type="ChEBI" id="CHEBI:57453"/>
    </ligand>
</feature>
<comment type="catalytic activity">
    <reaction evidence="7">
        <text>(6R)-5,10-methylene-5,6,7,8-tetrahydrofolate + glycine + H2O = (6S)-5,6,7,8-tetrahydrofolate + L-serine</text>
        <dbReference type="Rhea" id="RHEA:15481"/>
        <dbReference type="ChEBI" id="CHEBI:15377"/>
        <dbReference type="ChEBI" id="CHEBI:15636"/>
        <dbReference type="ChEBI" id="CHEBI:33384"/>
        <dbReference type="ChEBI" id="CHEBI:57305"/>
        <dbReference type="ChEBI" id="CHEBI:57453"/>
        <dbReference type="EC" id="2.1.2.1"/>
    </reaction>
</comment>
<keyword evidence="10" id="KW-1185">Reference proteome</keyword>
<dbReference type="InterPro" id="IPR015424">
    <property type="entry name" value="PyrdxlP-dep_Trfase"/>
</dbReference>
<comment type="similarity">
    <text evidence="2 7">Belongs to the SHMT family.</text>
</comment>
<dbReference type="EC" id="2.1.2.1" evidence="7"/>
<evidence type="ECO:0000256" key="1">
    <source>
        <dbReference type="ARBA" id="ARBA00001933"/>
    </source>
</evidence>
<dbReference type="InterPro" id="IPR049943">
    <property type="entry name" value="Ser_HO-MeTrfase-like"/>
</dbReference>
<comment type="pathway">
    <text evidence="7">Amino-acid biosynthesis; glycine biosynthesis; glycine from L-serine: step 1/1.</text>
</comment>